<organism evidence="2 3">
    <name type="scientific">Cristinia sonorae</name>
    <dbReference type="NCBI Taxonomy" id="1940300"/>
    <lineage>
        <taxon>Eukaryota</taxon>
        <taxon>Fungi</taxon>
        <taxon>Dikarya</taxon>
        <taxon>Basidiomycota</taxon>
        <taxon>Agaricomycotina</taxon>
        <taxon>Agaricomycetes</taxon>
        <taxon>Agaricomycetidae</taxon>
        <taxon>Agaricales</taxon>
        <taxon>Pleurotineae</taxon>
        <taxon>Stephanosporaceae</taxon>
        <taxon>Cristinia</taxon>
    </lineage>
</organism>
<keyword evidence="3" id="KW-1185">Reference proteome</keyword>
<gene>
    <name evidence="2" type="ORF">BXZ70DRAFT_962827</name>
</gene>
<evidence type="ECO:0000313" key="2">
    <source>
        <dbReference type="EMBL" id="KAH8077244.1"/>
    </source>
</evidence>
<dbReference type="AlphaFoldDB" id="A0A8K0UDG6"/>
<feature type="chain" id="PRO_5035431991" description="Secreted protein" evidence="1">
    <location>
        <begin position="16"/>
        <end position="71"/>
    </location>
</feature>
<dbReference type="EMBL" id="JAEVFJ010000065">
    <property type="protein sequence ID" value="KAH8077244.1"/>
    <property type="molecule type" value="Genomic_DNA"/>
</dbReference>
<comment type="caution">
    <text evidence="2">The sequence shown here is derived from an EMBL/GenBank/DDBJ whole genome shotgun (WGS) entry which is preliminary data.</text>
</comment>
<evidence type="ECO:0000256" key="1">
    <source>
        <dbReference type="SAM" id="SignalP"/>
    </source>
</evidence>
<sequence length="71" mass="7986">MAGHISFFFFPRLLARCVSLTSFFSVLLSLCQPPGQPPFPSYRHGLDLVVRLPPSSLDFLDLLMKVFTGQK</sequence>
<evidence type="ECO:0000313" key="3">
    <source>
        <dbReference type="Proteomes" id="UP000813824"/>
    </source>
</evidence>
<dbReference type="Proteomes" id="UP000813824">
    <property type="component" value="Unassembled WGS sequence"/>
</dbReference>
<name>A0A8K0UDG6_9AGAR</name>
<reference evidence="2" key="1">
    <citation type="journal article" date="2021" name="New Phytol.">
        <title>Evolutionary innovations through gain and loss of genes in the ectomycorrhizal Boletales.</title>
        <authorList>
            <person name="Wu G."/>
            <person name="Miyauchi S."/>
            <person name="Morin E."/>
            <person name="Kuo A."/>
            <person name="Drula E."/>
            <person name="Varga T."/>
            <person name="Kohler A."/>
            <person name="Feng B."/>
            <person name="Cao Y."/>
            <person name="Lipzen A."/>
            <person name="Daum C."/>
            <person name="Hundley H."/>
            <person name="Pangilinan J."/>
            <person name="Johnson J."/>
            <person name="Barry K."/>
            <person name="LaButti K."/>
            <person name="Ng V."/>
            <person name="Ahrendt S."/>
            <person name="Min B."/>
            <person name="Choi I.G."/>
            <person name="Park H."/>
            <person name="Plett J.M."/>
            <person name="Magnuson J."/>
            <person name="Spatafora J.W."/>
            <person name="Nagy L.G."/>
            <person name="Henrissat B."/>
            <person name="Grigoriev I.V."/>
            <person name="Yang Z.L."/>
            <person name="Xu J."/>
            <person name="Martin F.M."/>
        </authorList>
    </citation>
    <scope>NUCLEOTIDE SEQUENCE</scope>
    <source>
        <strain evidence="2">KKN 215</strain>
    </source>
</reference>
<keyword evidence="1" id="KW-0732">Signal</keyword>
<proteinExistence type="predicted"/>
<evidence type="ECO:0008006" key="4">
    <source>
        <dbReference type="Google" id="ProtNLM"/>
    </source>
</evidence>
<protein>
    <recommendedName>
        <fullName evidence="4">Secreted protein</fullName>
    </recommendedName>
</protein>
<accession>A0A8K0UDG6</accession>
<feature type="signal peptide" evidence="1">
    <location>
        <begin position="1"/>
        <end position="15"/>
    </location>
</feature>